<evidence type="ECO:0000313" key="11">
    <source>
        <dbReference type="Proteomes" id="UP000294692"/>
    </source>
</evidence>
<dbReference type="OrthoDB" id="9794165at2"/>
<evidence type="ECO:0000256" key="4">
    <source>
        <dbReference type="ARBA" id="ARBA00022519"/>
    </source>
</evidence>
<feature type="transmembrane region" description="Helical" evidence="9">
    <location>
        <begin position="205"/>
        <end position="229"/>
    </location>
</feature>
<evidence type="ECO:0000256" key="2">
    <source>
        <dbReference type="ARBA" id="ARBA00022448"/>
    </source>
</evidence>
<feature type="transmembrane region" description="Helical" evidence="9">
    <location>
        <begin position="53"/>
        <end position="76"/>
    </location>
</feature>
<dbReference type="Proteomes" id="UP000294692">
    <property type="component" value="Unassembled WGS sequence"/>
</dbReference>
<dbReference type="EMBL" id="SMBX01000011">
    <property type="protein sequence ID" value="TCU93669.1"/>
    <property type="molecule type" value="Genomic_DNA"/>
</dbReference>
<dbReference type="PANTHER" id="PTHR30574:SF1">
    <property type="entry name" value="SULPHUR TRANSPORT DOMAIN-CONTAINING PROTEIN"/>
    <property type="match status" value="1"/>
</dbReference>
<dbReference type="AlphaFoldDB" id="A0A4V6P2K8"/>
<accession>A0A4V6P2K8</accession>
<dbReference type="Pfam" id="PF04143">
    <property type="entry name" value="Sulf_transp"/>
    <property type="match status" value="1"/>
</dbReference>
<protein>
    <submittedName>
        <fullName evidence="10">Uncharacterized protein</fullName>
    </submittedName>
</protein>
<keyword evidence="5 9" id="KW-0812">Transmembrane</keyword>
<keyword evidence="4" id="KW-0997">Cell inner membrane</keyword>
<feature type="transmembrane region" description="Helical" evidence="9">
    <location>
        <begin position="122"/>
        <end position="146"/>
    </location>
</feature>
<evidence type="ECO:0000256" key="5">
    <source>
        <dbReference type="ARBA" id="ARBA00022692"/>
    </source>
</evidence>
<comment type="subcellular location">
    <subcellularLocation>
        <location evidence="1">Cell inner membrane</location>
        <topology evidence="1">Multi-pass membrane protein</topology>
    </subcellularLocation>
</comment>
<evidence type="ECO:0000313" key="10">
    <source>
        <dbReference type="EMBL" id="TCU93669.1"/>
    </source>
</evidence>
<organism evidence="10 11">
    <name type="scientific">Paracandidimonas soli</name>
    <dbReference type="NCBI Taxonomy" id="1917182"/>
    <lineage>
        <taxon>Bacteria</taxon>
        <taxon>Pseudomonadati</taxon>
        <taxon>Pseudomonadota</taxon>
        <taxon>Betaproteobacteria</taxon>
        <taxon>Burkholderiales</taxon>
        <taxon>Alcaligenaceae</taxon>
        <taxon>Paracandidimonas</taxon>
    </lineage>
</organism>
<keyword evidence="2" id="KW-0813">Transport</keyword>
<gene>
    <name evidence="10" type="ORF">EV686_11121</name>
</gene>
<feature type="transmembrane region" description="Helical" evidence="9">
    <location>
        <begin position="249"/>
        <end position="280"/>
    </location>
</feature>
<comment type="caution">
    <text evidence="10">The sequence shown here is derived from an EMBL/GenBank/DDBJ whole genome shotgun (WGS) entry which is preliminary data.</text>
</comment>
<evidence type="ECO:0000256" key="9">
    <source>
        <dbReference type="SAM" id="Phobius"/>
    </source>
</evidence>
<feature type="transmembrane region" description="Helical" evidence="9">
    <location>
        <begin position="328"/>
        <end position="347"/>
    </location>
</feature>
<keyword evidence="3" id="KW-1003">Cell membrane</keyword>
<dbReference type="GO" id="GO:0005886">
    <property type="term" value="C:plasma membrane"/>
    <property type="evidence" value="ECO:0007669"/>
    <property type="project" value="UniProtKB-SubCell"/>
</dbReference>
<keyword evidence="7 9" id="KW-0472">Membrane</keyword>
<name>A0A4V6P2K8_9BURK</name>
<sequence length="356" mass="36764">MDLAVVFQEHRIQAALAVALLLGIAFGALAQWKGFCLLRSLEDARVHRRFGKLRVFALAMLAALLMSQALAYGWGIPLQRSVYAQPGLSLGLLFGGLMFGAGMTLANACGARSLVLLGSGNLRSLLTLMCIAVAAGVTMSGVLAPLRMWMAGVNLPVPAATVPQWLASAGLGETAARGIPVALLSVLLLLFILRRPENDDGSAPWSGLAAILIGLLVGLGWFVTGHLGADDFEPMPLASLSFIAPMSESLLYLQLSSGISAGFGVMIVAGVLAGAFLLAIATRSFEWRGFSSVGQMARSMIGGLLMGVGGVLTLGCSIGQGLSGFSTLSLASFVSLPAIVLGSLLMLNGSFKGQSA</sequence>
<dbReference type="RefSeq" id="WP_132478024.1">
    <property type="nucleotide sequence ID" value="NZ_JBHRVM010000001.1"/>
</dbReference>
<feature type="transmembrane region" description="Helical" evidence="9">
    <location>
        <begin position="12"/>
        <end position="32"/>
    </location>
</feature>
<proteinExistence type="inferred from homology"/>
<dbReference type="InterPro" id="IPR007272">
    <property type="entry name" value="Sulf_transp_TsuA/YedE"/>
</dbReference>
<evidence type="ECO:0000256" key="6">
    <source>
        <dbReference type="ARBA" id="ARBA00022989"/>
    </source>
</evidence>
<reference evidence="10 11" key="1">
    <citation type="submission" date="2019-03" db="EMBL/GenBank/DDBJ databases">
        <title>Genomic Encyclopedia of Type Strains, Phase IV (KMG-IV): sequencing the most valuable type-strain genomes for metagenomic binning, comparative biology and taxonomic classification.</title>
        <authorList>
            <person name="Goeker M."/>
        </authorList>
    </citation>
    <scope>NUCLEOTIDE SEQUENCE [LARGE SCALE GENOMIC DNA]</scope>
    <source>
        <strain evidence="10 11">DSM 100048</strain>
    </source>
</reference>
<dbReference type="PANTHER" id="PTHR30574">
    <property type="entry name" value="INNER MEMBRANE PROTEIN YEDE"/>
    <property type="match status" value="1"/>
</dbReference>
<keyword evidence="6 9" id="KW-1133">Transmembrane helix</keyword>
<evidence type="ECO:0000256" key="3">
    <source>
        <dbReference type="ARBA" id="ARBA00022475"/>
    </source>
</evidence>
<evidence type="ECO:0000256" key="8">
    <source>
        <dbReference type="ARBA" id="ARBA00035655"/>
    </source>
</evidence>
<feature type="transmembrane region" description="Helical" evidence="9">
    <location>
        <begin position="301"/>
        <end position="322"/>
    </location>
</feature>
<keyword evidence="11" id="KW-1185">Reference proteome</keyword>
<comment type="similarity">
    <text evidence="8">Belongs to the TsuA/YedE (TC 9.B.102) family.</text>
</comment>
<evidence type="ECO:0000256" key="7">
    <source>
        <dbReference type="ARBA" id="ARBA00023136"/>
    </source>
</evidence>
<evidence type="ECO:0000256" key="1">
    <source>
        <dbReference type="ARBA" id="ARBA00004429"/>
    </source>
</evidence>
<feature type="transmembrane region" description="Helical" evidence="9">
    <location>
        <begin position="88"/>
        <end position="110"/>
    </location>
</feature>
<feature type="transmembrane region" description="Helical" evidence="9">
    <location>
        <begin position="175"/>
        <end position="193"/>
    </location>
</feature>